<dbReference type="Pfam" id="PF13854">
    <property type="entry name" value="Kelch_HCF"/>
    <property type="match status" value="1"/>
</dbReference>
<sequence>MTSTREVKAYSPTEVAGTPSLPSPDVNSKTMAVNPPTTNDTQTVFGDNSNVKWAKVNDASTSQSILPRPRHGHRAVAYGNDMIVFGGGNEGIVEELHVFDTVSHEWSQPQMKGEIPPGCAAYGLVLDGCRMLLYGGMMKYGRYNGDLYELNIPKWEWKKLKPKDPRNGEPPYARIGHSFTILRDQVFMFGGLANDSDDERFNIPRYLGGFYALNIRFNNGHGIWEIPPSYGDPPGPRESHSAVAYVSKDGRDKKLFIYGGMNGCRLEDLYVLDLNTLMWWKPQLGGTTPSPRSLHTATLVGEKMYVFGGWVPLRLEELQNSEKEWKCTNSLACFNVDSYVWENIHQDILDDKVPRTRAGHSAVIINTCIYIWSGRDGYKNERNNQVCCKDLWKLEVQKPGDSGKVQLLRAGTNCLEVGWNPVPGADSYVLQCVVYDVPLERMFEPVQPLQVHECIVPPAEKVTNPLASPPAPVAASPMISTAVPVSIMTGCTQFPVSIQAGSASPATYLLTPTAPMVTSSTSATHQQQPQLQQLSMKNAQSSVQLSQLSNVGTDKSTAMTLVSATSVSPAVLPTVSSLYTLPANVAGTASSLLVSKAKTRPAVSSTTAPQVARRGILRLRTPVQITPPRAPGTTTTLFNATALKGSRTASLLTNASGAQSVQLSGMNTLAAAGTRLFPTATQGMKLDSQGPGLQPGSVHLGSPVSSPVKQTTTVATTPTASNMKQILVQKLDTPGPPSSIKISKSLDGAIISWEPPLNTHGDVMEYSVYMAVKLPANAPEPKPGVTNMSFVRVYCGPSNQCNVPTASLNRALVDNTSEPAIIFRIAAKNEKEYGPAAQVRWLQVPNFSTPKTAILKRPPPMPPTARP</sequence>
<dbReference type="PANTHER" id="PTHR46003:SF1">
    <property type="entry name" value="HOST CELL FACTOR"/>
    <property type="match status" value="1"/>
</dbReference>
<evidence type="ECO:0000256" key="3">
    <source>
        <dbReference type="ARBA" id="ARBA00022737"/>
    </source>
</evidence>
<dbReference type="SUPFAM" id="SSF117281">
    <property type="entry name" value="Kelch motif"/>
    <property type="match status" value="2"/>
</dbReference>
<keyword evidence="4" id="KW-0539">Nucleus</keyword>
<dbReference type="InterPro" id="IPR043536">
    <property type="entry name" value="HCF1/2"/>
</dbReference>
<evidence type="ECO:0000313" key="7">
    <source>
        <dbReference type="EMBL" id="CAL8114882.1"/>
    </source>
</evidence>
<dbReference type="Gene3D" id="6.10.250.2590">
    <property type="match status" value="1"/>
</dbReference>
<dbReference type="EMBL" id="CAXLJM020000051">
    <property type="protein sequence ID" value="CAL8114882.1"/>
    <property type="molecule type" value="Genomic_DNA"/>
</dbReference>
<feature type="domain" description="Host cell factor Kelch-repeats" evidence="6">
    <location>
        <begin position="52"/>
        <end position="395"/>
    </location>
</feature>
<dbReference type="CDD" id="cd00063">
    <property type="entry name" value="FN3"/>
    <property type="match status" value="1"/>
</dbReference>
<dbReference type="InterPro" id="IPR036116">
    <property type="entry name" value="FN3_sf"/>
</dbReference>
<keyword evidence="8" id="KW-1185">Reference proteome</keyword>
<dbReference type="Proteomes" id="UP001642540">
    <property type="component" value="Unassembled WGS sequence"/>
</dbReference>
<dbReference type="InterPro" id="IPR015915">
    <property type="entry name" value="Kelch-typ_b-propeller"/>
</dbReference>
<dbReference type="InterPro" id="IPR059124">
    <property type="entry name" value="Kelch_HCF"/>
</dbReference>
<dbReference type="PANTHER" id="PTHR46003">
    <property type="entry name" value="HOST CELL FACTOR"/>
    <property type="match status" value="1"/>
</dbReference>
<evidence type="ECO:0000313" key="8">
    <source>
        <dbReference type="Proteomes" id="UP001642540"/>
    </source>
</evidence>
<evidence type="ECO:0000256" key="1">
    <source>
        <dbReference type="ARBA" id="ARBA00004123"/>
    </source>
</evidence>
<keyword evidence="3" id="KW-0677">Repeat</keyword>
<feature type="region of interest" description="Disordered" evidence="5">
    <location>
        <begin position="1"/>
        <end position="39"/>
    </location>
</feature>
<dbReference type="Gene3D" id="2.120.10.80">
    <property type="entry name" value="Kelch-type beta propeller"/>
    <property type="match status" value="2"/>
</dbReference>
<feature type="compositionally biased region" description="Polar residues" evidence="5">
    <location>
        <begin position="25"/>
        <end position="39"/>
    </location>
</feature>
<comment type="subcellular location">
    <subcellularLocation>
        <location evidence="1">Nucleus</location>
    </subcellularLocation>
</comment>
<dbReference type="InterPro" id="IPR003961">
    <property type="entry name" value="FN3_dom"/>
</dbReference>
<evidence type="ECO:0000259" key="6">
    <source>
        <dbReference type="Pfam" id="PF13854"/>
    </source>
</evidence>
<reference evidence="7 8" key="1">
    <citation type="submission" date="2024-08" db="EMBL/GenBank/DDBJ databases">
        <authorList>
            <person name="Cucini C."/>
            <person name="Frati F."/>
        </authorList>
    </citation>
    <scope>NUCLEOTIDE SEQUENCE [LARGE SCALE GENOMIC DNA]</scope>
</reference>
<name>A0ABP1R2W5_9HEXA</name>
<proteinExistence type="predicted"/>
<evidence type="ECO:0000256" key="4">
    <source>
        <dbReference type="ARBA" id="ARBA00023242"/>
    </source>
</evidence>
<dbReference type="InterPro" id="IPR013783">
    <property type="entry name" value="Ig-like_fold"/>
</dbReference>
<evidence type="ECO:0000256" key="2">
    <source>
        <dbReference type="ARBA" id="ARBA00022441"/>
    </source>
</evidence>
<organism evidence="7 8">
    <name type="scientific">Orchesella dallaii</name>
    <dbReference type="NCBI Taxonomy" id="48710"/>
    <lineage>
        <taxon>Eukaryota</taxon>
        <taxon>Metazoa</taxon>
        <taxon>Ecdysozoa</taxon>
        <taxon>Arthropoda</taxon>
        <taxon>Hexapoda</taxon>
        <taxon>Collembola</taxon>
        <taxon>Entomobryomorpha</taxon>
        <taxon>Entomobryoidea</taxon>
        <taxon>Orchesellidae</taxon>
        <taxon>Orchesellinae</taxon>
        <taxon>Orchesella</taxon>
    </lineage>
</organism>
<keyword evidence="2" id="KW-0880">Kelch repeat</keyword>
<gene>
    <name evidence="7" type="ORF">ODALV1_LOCUS16643</name>
</gene>
<dbReference type="SUPFAM" id="SSF49265">
    <property type="entry name" value="Fibronectin type III"/>
    <property type="match status" value="1"/>
</dbReference>
<comment type="caution">
    <text evidence="7">The sequence shown here is derived from an EMBL/GenBank/DDBJ whole genome shotgun (WGS) entry which is preliminary data.</text>
</comment>
<protein>
    <recommendedName>
        <fullName evidence="6">Host cell factor Kelch-repeats domain-containing protein</fullName>
    </recommendedName>
</protein>
<accession>A0ABP1R2W5</accession>
<evidence type="ECO:0000256" key="5">
    <source>
        <dbReference type="SAM" id="MobiDB-lite"/>
    </source>
</evidence>
<dbReference type="Gene3D" id="2.60.40.10">
    <property type="entry name" value="Immunoglobulins"/>
    <property type="match status" value="1"/>
</dbReference>